<dbReference type="GO" id="GO:0005737">
    <property type="term" value="C:cytoplasm"/>
    <property type="evidence" value="ECO:0007669"/>
    <property type="project" value="TreeGrafter"/>
</dbReference>
<dbReference type="Proteomes" id="UP000295247">
    <property type="component" value="Unassembled WGS sequence"/>
</dbReference>
<dbReference type="CDD" id="cd00838">
    <property type="entry name" value="MPP_superfamily"/>
    <property type="match status" value="1"/>
</dbReference>
<dbReference type="Pfam" id="PF00149">
    <property type="entry name" value="Metallophos"/>
    <property type="match status" value="1"/>
</dbReference>
<dbReference type="InterPro" id="IPR029052">
    <property type="entry name" value="Metallo-depent_PP-like"/>
</dbReference>
<comment type="caution">
    <text evidence="2">The sequence shown here is derived from an EMBL/GenBank/DDBJ whole genome shotgun (WGS) entry which is preliminary data.</text>
</comment>
<dbReference type="GO" id="GO:0016791">
    <property type="term" value="F:phosphatase activity"/>
    <property type="evidence" value="ECO:0007669"/>
    <property type="project" value="TreeGrafter"/>
</dbReference>
<dbReference type="RefSeq" id="WP_123141838.1">
    <property type="nucleotide sequence ID" value="NZ_NRRH01000012.1"/>
</dbReference>
<evidence type="ECO:0000259" key="1">
    <source>
        <dbReference type="Pfam" id="PF00149"/>
    </source>
</evidence>
<organism evidence="2 3">
    <name type="scientific">Marichromatium gracile</name>
    <name type="common">Chromatium gracile</name>
    <dbReference type="NCBI Taxonomy" id="1048"/>
    <lineage>
        <taxon>Bacteria</taxon>
        <taxon>Pseudomonadati</taxon>
        <taxon>Pseudomonadota</taxon>
        <taxon>Gammaproteobacteria</taxon>
        <taxon>Chromatiales</taxon>
        <taxon>Chromatiaceae</taxon>
        <taxon>Marichromatium</taxon>
    </lineage>
</organism>
<accession>A0A4R4ABB9</accession>
<dbReference type="SUPFAM" id="SSF56300">
    <property type="entry name" value="Metallo-dependent phosphatases"/>
    <property type="match status" value="1"/>
</dbReference>
<dbReference type="AlphaFoldDB" id="A0A4R4ABB9"/>
<feature type="domain" description="Calcineurin-like phosphoesterase" evidence="1">
    <location>
        <begin position="1"/>
        <end position="168"/>
    </location>
</feature>
<dbReference type="PANTHER" id="PTHR42850">
    <property type="entry name" value="METALLOPHOSPHOESTERASE"/>
    <property type="match status" value="1"/>
</dbReference>
<protein>
    <submittedName>
        <fullName evidence="2">Putative phosphodiesterase</fullName>
    </submittedName>
</protein>
<name>A0A4R4ABB9_MARGR</name>
<evidence type="ECO:0000313" key="3">
    <source>
        <dbReference type="Proteomes" id="UP000295247"/>
    </source>
</evidence>
<proteinExistence type="predicted"/>
<dbReference type="InterPro" id="IPR050126">
    <property type="entry name" value="Ap4A_hydrolase"/>
</dbReference>
<reference evidence="2 3" key="1">
    <citation type="submission" date="2019-03" db="EMBL/GenBank/DDBJ databases">
        <title>Genomic Encyclopedia of Type Strains, Phase IV (KMG-IV): sequencing the most valuable type-strain genomes for metagenomic binning, comparative biology and taxonomic classification.</title>
        <authorList>
            <person name="Goeker M."/>
        </authorList>
    </citation>
    <scope>NUCLEOTIDE SEQUENCE [LARGE SCALE GENOMIC DNA]</scope>
    <source>
        <strain evidence="2 3">DSM 203</strain>
    </source>
</reference>
<gene>
    <name evidence="2" type="ORF">EDC29_10593</name>
</gene>
<dbReference type="PANTHER" id="PTHR42850:SF2">
    <property type="entry name" value="BLL5683 PROTEIN"/>
    <property type="match status" value="1"/>
</dbReference>
<evidence type="ECO:0000313" key="2">
    <source>
        <dbReference type="EMBL" id="TCW35919.1"/>
    </source>
</evidence>
<dbReference type="InterPro" id="IPR004843">
    <property type="entry name" value="Calcineurin-like_PHP"/>
</dbReference>
<dbReference type="EMBL" id="SMDC01000005">
    <property type="protein sequence ID" value="TCW35919.1"/>
    <property type="molecule type" value="Genomic_DNA"/>
</dbReference>
<sequence length="283" mass="32180">MKVAIFSDVQANLPAMEVAVARILDWSPDLVIMDGDLVNRGPSSLECLQLFERLRREHGWLPVRGNHETWMLRCQREAPRDALDARMRAFADWTLHQIAPALETLNQWPDHLCFHAGSETSWVHVTHGTMRGNRHGVTAALPDETLRDGALPEGVALFVTAHTHRPLTRVLDGLPILNVGSVGSPFDGDPRGSYALLEFHQGRWQWEIVRFDYDRERARRTFLDSGFIEQGGPLAHILYEEWHRAQLLMPQWRERFETEVLAGTLALETAVDSFLAELDTPPD</sequence>
<dbReference type="Gene3D" id="3.60.21.10">
    <property type="match status" value="1"/>
</dbReference>